<accession>A0A2Y4L0H5</accession>
<name>A0A2Y4L0H5_SHIFL</name>
<dbReference type="EMBL" id="UIPR01000117">
    <property type="protein sequence ID" value="SVH91659.1"/>
    <property type="molecule type" value="Genomic_DNA"/>
</dbReference>
<gene>
    <name evidence="1" type="ORF">SAMEA3710514_04592</name>
</gene>
<dbReference type="Proteomes" id="UP000260191">
    <property type="component" value="Unassembled WGS sequence"/>
</dbReference>
<evidence type="ECO:0000313" key="2">
    <source>
        <dbReference type="Proteomes" id="UP000260191"/>
    </source>
</evidence>
<evidence type="ECO:0000313" key="1">
    <source>
        <dbReference type="EMBL" id="SVH91659.1"/>
    </source>
</evidence>
<sequence>MITHMVYKSDSDELAVLRAENTRLVSLLEAHGIEWRRKPQSPVQCVFVLSTDEKVALFRRLFRGRDDVWALR</sequence>
<proteinExistence type="predicted"/>
<accession>A0A383K127</accession>
<organism evidence="1 2">
    <name type="scientific">Shigella flexneri</name>
    <dbReference type="NCBI Taxonomy" id="623"/>
    <lineage>
        <taxon>Bacteria</taxon>
        <taxon>Pseudomonadati</taxon>
        <taxon>Pseudomonadota</taxon>
        <taxon>Gammaproteobacteria</taxon>
        <taxon>Enterobacterales</taxon>
        <taxon>Enterobacteriaceae</taxon>
        <taxon>Shigella</taxon>
    </lineage>
</organism>
<dbReference type="AlphaFoldDB" id="A0A2Y4L0H5"/>
<protein>
    <submittedName>
        <fullName evidence="1">Uncharacterized protein</fullName>
    </submittedName>
</protein>
<reference evidence="1 2" key="1">
    <citation type="submission" date="2018-06" db="EMBL/GenBank/DDBJ databases">
        <authorList>
            <consortium name="Pathogen Informatics"/>
            <person name="Doyle S."/>
        </authorList>
    </citation>
    <scope>NUCLEOTIDE SEQUENCE [LARGE SCALE GENOMIC DNA]</scope>
    <source>
        <strain evidence="1 2">4028STDY6275000</strain>
    </source>
</reference>